<dbReference type="AlphaFoldDB" id="A0A0A5I2X6"/>
<evidence type="ECO:0000259" key="9">
    <source>
        <dbReference type="PROSITE" id="PS50885"/>
    </source>
</evidence>
<accession>A0A0A5I2X6</accession>
<dbReference type="RefSeq" id="WP_038135243.1">
    <property type="nucleotide sequence ID" value="NZ_JRWP01000004.1"/>
</dbReference>
<evidence type="ECO:0000256" key="3">
    <source>
        <dbReference type="ARBA" id="ARBA00023224"/>
    </source>
</evidence>
<dbReference type="Gene3D" id="1.10.287.950">
    <property type="entry name" value="Methyl-accepting chemotaxis protein"/>
    <property type="match status" value="1"/>
</dbReference>
<feature type="domain" description="HAMP" evidence="9">
    <location>
        <begin position="218"/>
        <end position="270"/>
    </location>
</feature>
<name>A0A0A5I2X6_PHOS4</name>
<dbReference type="GO" id="GO:0007165">
    <property type="term" value="P:signal transduction"/>
    <property type="evidence" value="ECO:0007669"/>
    <property type="project" value="UniProtKB-KW"/>
</dbReference>
<gene>
    <name evidence="10" type="ORF">NM06_04055</name>
</gene>
<evidence type="ECO:0000313" key="10">
    <source>
        <dbReference type="EMBL" id="KGY10099.1"/>
    </source>
</evidence>
<dbReference type="Pfam" id="PF00015">
    <property type="entry name" value="MCPsignal"/>
    <property type="match status" value="1"/>
</dbReference>
<keyword evidence="2" id="KW-1003">Cell membrane</keyword>
<comment type="subcellular location">
    <subcellularLocation>
        <location evidence="1">Cell inner membrane</location>
        <topology evidence="1">Multi-pass membrane protein</topology>
    </subcellularLocation>
</comment>
<sequence length="547" mass="59072">MRQLLSGLSIKLQVVVPVIFTLLLLVAGISYSTSNLKNVFNQVTISTENLVTHKDELTKIIDNTYGMRIKAIYSLFRSDDVAQLATTLESKKQTNFRLLDSLAQVKGLEAEVKAMRNAIDDYVSYSIDTMTPLLKTKHASESLSAAFEQQYEQASNVYRTKGNAMVKAIDDLSAKLNEIALHEVAANQTSHSNVMFNAILGLLAVLGTALVISWLLAGIIVTPIKSLQKAMKELAQGNLKTEVSVEGNNEITALSQDFNSTVKQLQGTVDALVRISVDVASASTELAAVMTQSSANSDQEKNEVEHVAAAINQMESTASEVTENANRADSASTRADKLARESLAVFEQNTRSSEKMAHQLSEAATVVNSLKEQSEQIGKVIEVIESISEQTNLLALNAAIEAARAGESGRGFAVVADEVRMLAARTQESTKEIQVIIEELQRQSGSANESMNSSLELLSHNQDQASKVRESLGNISASISELTTINAQVAVASEEQGQVTSDVNNNLSNIYELVSQNVTGITQAAAASQELSTLAENQKQQLGFFKV</sequence>
<dbReference type="OrthoDB" id="5593683at2"/>
<dbReference type="PROSITE" id="PS50192">
    <property type="entry name" value="T_SNARE"/>
    <property type="match status" value="1"/>
</dbReference>
<proteinExistence type="inferred from homology"/>
<keyword evidence="6" id="KW-1133">Transmembrane helix</keyword>
<dbReference type="SMART" id="SM00283">
    <property type="entry name" value="MA"/>
    <property type="match status" value="1"/>
</dbReference>
<feature type="domain" description="T-SNARE coiled-coil homology" evidence="8">
    <location>
        <begin position="462"/>
        <end position="524"/>
    </location>
</feature>
<comment type="caution">
    <text evidence="10">The sequence shown here is derived from an EMBL/GenBank/DDBJ whole genome shotgun (WGS) entry which is preliminary data.</text>
</comment>
<keyword evidence="3 5" id="KW-0807">Transducer</keyword>
<dbReference type="InterPro" id="IPR000727">
    <property type="entry name" value="T_SNARE_dom"/>
</dbReference>
<dbReference type="InterPro" id="IPR004090">
    <property type="entry name" value="Chemotax_Me-accpt_rcpt"/>
</dbReference>
<dbReference type="InterPro" id="IPR003660">
    <property type="entry name" value="HAMP_dom"/>
</dbReference>
<dbReference type="PANTHER" id="PTHR32089:SF33">
    <property type="entry name" value="TOXIN COREGULATED PILUS BIOSYNTHESIS PROTEIN I"/>
    <property type="match status" value="1"/>
</dbReference>
<dbReference type="Proteomes" id="UP000030451">
    <property type="component" value="Unassembled WGS sequence"/>
</dbReference>
<organism evidence="10 11">
    <name type="scientific">Photobacterium sp. (strain ATCC 43367)</name>
    <dbReference type="NCBI Taxonomy" id="379097"/>
    <lineage>
        <taxon>Bacteria</taxon>
        <taxon>Pseudomonadati</taxon>
        <taxon>Pseudomonadota</taxon>
        <taxon>Gammaproteobacteria</taxon>
        <taxon>Vibrionales</taxon>
        <taxon>Vibrionaceae</taxon>
        <taxon>Vibrio</taxon>
        <taxon>Vibrio oreintalis group</taxon>
    </lineage>
</organism>
<dbReference type="InterPro" id="IPR004089">
    <property type="entry name" value="MCPsignal_dom"/>
</dbReference>
<dbReference type="GO" id="GO:0004888">
    <property type="term" value="F:transmembrane signaling receptor activity"/>
    <property type="evidence" value="ECO:0007669"/>
    <property type="project" value="InterPro"/>
</dbReference>
<feature type="transmembrane region" description="Helical" evidence="6">
    <location>
        <begin position="198"/>
        <end position="222"/>
    </location>
</feature>
<dbReference type="PROSITE" id="PS50111">
    <property type="entry name" value="CHEMOTAXIS_TRANSDUC_2"/>
    <property type="match status" value="1"/>
</dbReference>
<dbReference type="SUPFAM" id="SSF58104">
    <property type="entry name" value="Methyl-accepting chemotaxis protein (MCP) signaling domain"/>
    <property type="match status" value="1"/>
</dbReference>
<dbReference type="GO" id="GO:0006935">
    <property type="term" value="P:chemotaxis"/>
    <property type="evidence" value="ECO:0007669"/>
    <property type="project" value="InterPro"/>
</dbReference>
<keyword evidence="6" id="KW-0472">Membrane</keyword>
<dbReference type="FunFam" id="1.10.287.950:FF:000001">
    <property type="entry name" value="Methyl-accepting chemotaxis sensory transducer"/>
    <property type="match status" value="1"/>
</dbReference>
<dbReference type="PRINTS" id="PR00260">
    <property type="entry name" value="CHEMTRNSDUCR"/>
</dbReference>
<dbReference type="PROSITE" id="PS50885">
    <property type="entry name" value="HAMP"/>
    <property type="match status" value="1"/>
</dbReference>
<protein>
    <submittedName>
        <fullName evidence="10">Chemotaxis protein</fullName>
    </submittedName>
</protein>
<dbReference type="GO" id="GO:0005886">
    <property type="term" value="C:plasma membrane"/>
    <property type="evidence" value="ECO:0007669"/>
    <property type="project" value="UniProtKB-SubCell"/>
</dbReference>
<feature type="transmembrane region" description="Helical" evidence="6">
    <location>
        <begin position="12"/>
        <end position="31"/>
    </location>
</feature>
<dbReference type="PANTHER" id="PTHR32089">
    <property type="entry name" value="METHYL-ACCEPTING CHEMOTAXIS PROTEIN MCPB"/>
    <property type="match status" value="1"/>
</dbReference>
<keyword evidence="6" id="KW-0812">Transmembrane</keyword>
<evidence type="ECO:0000256" key="5">
    <source>
        <dbReference type="PROSITE-ProRule" id="PRU00284"/>
    </source>
</evidence>
<dbReference type="STRING" id="379097.SE23_06455"/>
<dbReference type="CDD" id="cd11386">
    <property type="entry name" value="MCP_signal"/>
    <property type="match status" value="1"/>
</dbReference>
<keyword evidence="2" id="KW-0997">Cell inner membrane</keyword>
<evidence type="ECO:0000256" key="1">
    <source>
        <dbReference type="ARBA" id="ARBA00004429"/>
    </source>
</evidence>
<evidence type="ECO:0000259" key="8">
    <source>
        <dbReference type="PROSITE" id="PS50192"/>
    </source>
</evidence>
<comment type="similarity">
    <text evidence="4">Belongs to the methyl-accepting chemotaxis (MCP) protein family.</text>
</comment>
<evidence type="ECO:0000259" key="7">
    <source>
        <dbReference type="PROSITE" id="PS50111"/>
    </source>
</evidence>
<dbReference type="Pfam" id="PF00672">
    <property type="entry name" value="HAMP"/>
    <property type="match status" value="1"/>
</dbReference>
<evidence type="ECO:0000256" key="6">
    <source>
        <dbReference type="SAM" id="Phobius"/>
    </source>
</evidence>
<dbReference type="EMBL" id="JRWP01000004">
    <property type="protein sequence ID" value="KGY10099.1"/>
    <property type="molecule type" value="Genomic_DNA"/>
</dbReference>
<feature type="domain" description="Methyl-accepting transducer" evidence="7">
    <location>
        <begin position="275"/>
        <end position="511"/>
    </location>
</feature>
<dbReference type="CDD" id="cd06225">
    <property type="entry name" value="HAMP"/>
    <property type="match status" value="1"/>
</dbReference>
<evidence type="ECO:0000313" key="11">
    <source>
        <dbReference type="Proteomes" id="UP000030451"/>
    </source>
</evidence>
<dbReference type="SMART" id="SM00304">
    <property type="entry name" value="HAMP"/>
    <property type="match status" value="1"/>
</dbReference>
<evidence type="ECO:0000256" key="2">
    <source>
        <dbReference type="ARBA" id="ARBA00022519"/>
    </source>
</evidence>
<reference evidence="10 11" key="1">
    <citation type="submission" date="2014-10" db="EMBL/GenBank/DDBJ databases">
        <title>Genome sequencing of Vibrio sinaloensis T08.</title>
        <authorList>
            <person name="Chan K.-G."/>
            <person name="Mohamad N.I."/>
        </authorList>
    </citation>
    <scope>NUCLEOTIDE SEQUENCE [LARGE SCALE GENOMIC DNA]</scope>
    <source>
        <strain evidence="10 11">T08</strain>
    </source>
</reference>
<evidence type="ECO:0000256" key="4">
    <source>
        <dbReference type="ARBA" id="ARBA00029447"/>
    </source>
</evidence>